<evidence type="ECO:0000259" key="3">
    <source>
        <dbReference type="Pfam" id="PF13778"/>
    </source>
</evidence>
<feature type="signal peptide" evidence="2">
    <location>
        <begin position="1"/>
        <end position="48"/>
    </location>
</feature>
<name>A0A238JE88_9RHOB</name>
<proteinExistence type="predicted"/>
<dbReference type="Proteomes" id="UP000225972">
    <property type="component" value="Unassembled WGS sequence"/>
</dbReference>
<evidence type="ECO:0000313" key="4">
    <source>
        <dbReference type="EMBL" id="SMX28978.1"/>
    </source>
</evidence>
<dbReference type="InterPro" id="IPR025232">
    <property type="entry name" value="DUF4174"/>
</dbReference>
<feature type="domain" description="DUF4174" evidence="3">
    <location>
        <begin position="66"/>
        <end position="167"/>
    </location>
</feature>
<organism evidence="4 5">
    <name type="scientific">Pelagimonas phthalicica</name>
    <dbReference type="NCBI Taxonomy" id="1037362"/>
    <lineage>
        <taxon>Bacteria</taxon>
        <taxon>Pseudomonadati</taxon>
        <taxon>Pseudomonadota</taxon>
        <taxon>Alphaproteobacteria</taxon>
        <taxon>Rhodobacterales</taxon>
        <taxon>Roseobacteraceae</taxon>
        <taxon>Pelagimonas</taxon>
    </lineage>
</organism>
<accession>A0A238JE88</accession>
<dbReference type="AlphaFoldDB" id="A0A238JE88"/>
<sequence>MLKFFRFPRPVDCAAFVSHPISMCMNAFSRLAALALIPALLASPVLSATEAEEPFTLIRDASDTSLEEWAWIKRVVVVFADSPNDPRFAEQMRLIEERPEALLERDVVVITDTDPKARSEVRKALRARGFMLVVLAKDGSVVIRKPAPWDMREISRSIDKLPLRQQEIRER</sequence>
<evidence type="ECO:0000256" key="2">
    <source>
        <dbReference type="SAM" id="SignalP"/>
    </source>
</evidence>
<gene>
    <name evidence="4" type="ORF">TRP8649_03106</name>
</gene>
<keyword evidence="5" id="KW-1185">Reference proteome</keyword>
<protein>
    <recommendedName>
        <fullName evidence="3">DUF4174 domain-containing protein</fullName>
    </recommendedName>
</protein>
<reference evidence="5" key="1">
    <citation type="submission" date="2017-05" db="EMBL/GenBank/DDBJ databases">
        <authorList>
            <person name="Rodrigo-Torres L."/>
            <person name="Arahal R. D."/>
            <person name="Lucena T."/>
        </authorList>
    </citation>
    <scope>NUCLEOTIDE SEQUENCE [LARGE SCALE GENOMIC DNA]</scope>
    <source>
        <strain evidence="5">CECT 8649</strain>
    </source>
</reference>
<dbReference type="EMBL" id="FXXP01000002">
    <property type="protein sequence ID" value="SMX28978.1"/>
    <property type="molecule type" value="Genomic_DNA"/>
</dbReference>
<dbReference type="Pfam" id="PF13778">
    <property type="entry name" value="DUF4174"/>
    <property type="match status" value="1"/>
</dbReference>
<keyword evidence="1 2" id="KW-0732">Signal</keyword>
<feature type="chain" id="PRO_5012963740" description="DUF4174 domain-containing protein" evidence="2">
    <location>
        <begin position="49"/>
        <end position="171"/>
    </location>
</feature>
<evidence type="ECO:0000313" key="5">
    <source>
        <dbReference type="Proteomes" id="UP000225972"/>
    </source>
</evidence>
<evidence type="ECO:0000256" key="1">
    <source>
        <dbReference type="ARBA" id="ARBA00022729"/>
    </source>
</evidence>